<protein>
    <submittedName>
        <fullName evidence="1">Uncharacterized protein</fullName>
    </submittedName>
</protein>
<name>A0A6J7WKI1_9CAUD</name>
<organism evidence="1">
    <name type="scientific">uncultured Caudovirales phage</name>
    <dbReference type="NCBI Taxonomy" id="2100421"/>
    <lineage>
        <taxon>Viruses</taxon>
        <taxon>Duplodnaviria</taxon>
        <taxon>Heunggongvirae</taxon>
        <taxon>Uroviricota</taxon>
        <taxon>Caudoviricetes</taxon>
        <taxon>Peduoviridae</taxon>
        <taxon>Maltschvirus</taxon>
        <taxon>Maltschvirus maltsch</taxon>
    </lineage>
</organism>
<sequence length="76" mass="8607">MNYTNYYNEIRNDIAKDFGLEAAGYAPAPTMLPIRIAQRISNKYPSDFSKGRFNSTLNPKAVLIAKRYMSLVMGVK</sequence>
<reference evidence="1" key="1">
    <citation type="submission" date="2020-05" db="EMBL/GenBank/DDBJ databases">
        <authorList>
            <person name="Chiriac C."/>
            <person name="Salcher M."/>
            <person name="Ghai R."/>
            <person name="Kavagutti S V."/>
        </authorList>
    </citation>
    <scope>NUCLEOTIDE SEQUENCE</scope>
</reference>
<accession>A0A6J7WKI1</accession>
<proteinExistence type="predicted"/>
<evidence type="ECO:0000313" key="1">
    <source>
        <dbReference type="EMBL" id="CAB5218276.1"/>
    </source>
</evidence>
<dbReference type="EMBL" id="LR798257">
    <property type="protein sequence ID" value="CAB5218276.1"/>
    <property type="molecule type" value="Genomic_DNA"/>
</dbReference>
<gene>
    <name evidence="1" type="ORF">UFOVP204_158</name>
</gene>